<dbReference type="GO" id="GO:0005524">
    <property type="term" value="F:ATP binding"/>
    <property type="evidence" value="ECO:0007669"/>
    <property type="project" value="UniProtKB-KW"/>
</dbReference>
<dbReference type="GO" id="GO:0016887">
    <property type="term" value="F:ATP hydrolysis activity"/>
    <property type="evidence" value="ECO:0007669"/>
    <property type="project" value="InterPro"/>
</dbReference>
<dbReference type="EMBL" id="BART01011456">
    <property type="protein sequence ID" value="GAG85349.1"/>
    <property type="molecule type" value="Genomic_DNA"/>
</dbReference>
<keyword evidence="2" id="KW-0067">ATP-binding</keyword>
<dbReference type="Gene3D" id="3.40.50.300">
    <property type="entry name" value="P-loop containing nucleotide triphosphate hydrolases"/>
    <property type="match status" value="1"/>
</dbReference>
<feature type="non-terminal residue" evidence="4">
    <location>
        <position position="1"/>
    </location>
</feature>
<comment type="caution">
    <text evidence="4">The sequence shown here is derived from an EMBL/GenBank/DDBJ whole genome shotgun (WGS) entry which is preliminary data.</text>
</comment>
<dbReference type="InterPro" id="IPR027417">
    <property type="entry name" value="P-loop_NTPase"/>
</dbReference>
<dbReference type="InterPro" id="IPR050107">
    <property type="entry name" value="ABC_carbohydrate_import_ATPase"/>
</dbReference>
<evidence type="ECO:0000256" key="1">
    <source>
        <dbReference type="ARBA" id="ARBA00022741"/>
    </source>
</evidence>
<evidence type="ECO:0000313" key="4">
    <source>
        <dbReference type="EMBL" id="GAG85349.1"/>
    </source>
</evidence>
<evidence type="ECO:0000256" key="2">
    <source>
        <dbReference type="ARBA" id="ARBA00022840"/>
    </source>
</evidence>
<accession>X1ARD1</accession>
<dbReference type="InterPro" id="IPR003439">
    <property type="entry name" value="ABC_transporter-like_ATP-bd"/>
</dbReference>
<dbReference type="PANTHER" id="PTHR43790:SF4">
    <property type="entry name" value="GUANOSINE IMPORT ATP-BINDING PROTEIN NUPO"/>
    <property type="match status" value="1"/>
</dbReference>
<dbReference type="AlphaFoldDB" id="X1ARD1"/>
<keyword evidence="1" id="KW-0547">Nucleotide-binding</keyword>
<organism evidence="4">
    <name type="scientific">marine sediment metagenome</name>
    <dbReference type="NCBI Taxonomy" id="412755"/>
    <lineage>
        <taxon>unclassified sequences</taxon>
        <taxon>metagenomes</taxon>
        <taxon>ecological metagenomes</taxon>
    </lineage>
</organism>
<gene>
    <name evidence="4" type="ORF">S01H4_24409</name>
</gene>
<feature type="domain" description="ABC transporter" evidence="3">
    <location>
        <begin position="20"/>
        <end position="73"/>
    </location>
</feature>
<proteinExistence type="predicted"/>
<reference evidence="4" key="1">
    <citation type="journal article" date="2014" name="Front. Microbiol.">
        <title>High frequency of phylogenetically diverse reductive dehalogenase-homologous genes in deep subseafloor sedimentary metagenomes.</title>
        <authorList>
            <person name="Kawai M."/>
            <person name="Futagami T."/>
            <person name="Toyoda A."/>
            <person name="Takaki Y."/>
            <person name="Nishi S."/>
            <person name="Hori S."/>
            <person name="Arai W."/>
            <person name="Tsubouchi T."/>
            <person name="Morono Y."/>
            <person name="Uchiyama I."/>
            <person name="Ito T."/>
            <person name="Fujiyama A."/>
            <person name="Inagaki F."/>
            <person name="Takami H."/>
        </authorList>
    </citation>
    <scope>NUCLEOTIDE SEQUENCE</scope>
    <source>
        <strain evidence="4">Expedition CK06-06</strain>
    </source>
</reference>
<dbReference type="Pfam" id="PF00005">
    <property type="entry name" value="ABC_tran"/>
    <property type="match status" value="1"/>
</dbReference>
<dbReference type="SUPFAM" id="SSF52540">
    <property type="entry name" value="P-loop containing nucleoside triphosphate hydrolases"/>
    <property type="match status" value="1"/>
</dbReference>
<sequence>ENIILGMEPKKNNIFIDMEQAIKKVEELSESMGFKIDPKAKIENISVGIQQRVEIIKVLYRGAEILVMDEPTAVLTPQEVEELFEILKSLKKQGKTIVFITHKLNEVKAISDRVTVMRKGKVVEVKDFTGISLIQSIQDAHQSRFTGSIFTNQSMYFSLVDFKIYIVVGNYERESFGDIFHL</sequence>
<dbReference type="PANTHER" id="PTHR43790">
    <property type="entry name" value="CARBOHYDRATE TRANSPORT ATP-BINDING PROTEIN MG119-RELATED"/>
    <property type="match status" value="1"/>
</dbReference>
<evidence type="ECO:0000259" key="3">
    <source>
        <dbReference type="Pfam" id="PF00005"/>
    </source>
</evidence>
<protein>
    <recommendedName>
        <fullName evidence="3">ABC transporter domain-containing protein</fullName>
    </recommendedName>
</protein>
<name>X1ARD1_9ZZZZ</name>